<evidence type="ECO:0000313" key="2">
    <source>
        <dbReference type="Proteomes" id="UP000540787"/>
    </source>
</evidence>
<dbReference type="Proteomes" id="UP000540787">
    <property type="component" value="Unassembled WGS sequence"/>
</dbReference>
<dbReference type="RefSeq" id="WP_183555842.1">
    <property type="nucleotide sequence ID" value="NZ_JACHBX010000003.1"/>
</dbReference>
<organism evidence="1 2">
    <name type="scientific">Massilia aurea</name>
    <dbReference type="NCBI Taxonomy" id="373040"/>
    <lineage>
        <taxon>Bacteria</taxon>
        <taxon>Pseudomonadati</taxon>
        <taxon>Pseudomonadota</taxon>
        <taxon>Betaproteobacteria</taxon>
        <taxon>Burkholderiales</taxon>
        <taxon>Oxalobacteraceae</taxon>
        <taxon>Telluria group</taxon>
        <taxon>Massilia</taxon>
    </lineage>
</organism>
<accession>A0A7W9X2B1</accession>
<name>A0A7W9X2B1_9BURK</name>
<evidence type="ECO:0000313" key="1">
    <source>
        <dbReference type="EMBL" id="MBB6135204.1"/>
    </source>
</evidence>
<proteinExistence type="predicted"/>
<keyword evidence="2" id="KW-1185">Reference proteome</keyword>
<protein>
    <submittedName>
        <fullName evidence="1">Uncharacterized protein</fullName>
    </submittedName>
</protein>
<reference evidence="1 2" key="1">
    <citation type="submission" date="2020-08" db="EMBL/GenBank/DDBJ databases">
        <title>The Agave Microbiome: Exploring the role of microbial communities in plant adaptations to desert environments.</title>
        <authorList>
            <person name="Partida-Martinez L.P."/>
        </authorList>
    </citation>
    <scope>NUCLEOTIDE SEQUENCE [LARGE SCALE GENOMIC DNA]</scope>
    <source>
        <strain evidence="1 2">AT3.2</strain>
    </source>
</reference>
<sequence>MKYIKTTKNSGISQFLVNENIDLNDFRSLMKELASKLKSNVEWVAMPEAEIGKIKLSDGEIYAKLDFEYGLELVCDRLIDYEIMQIEAILSNK</sequence>
<dbReference type="AlphaFoldDB" id="A0A7W9X2B1"/>
<comment type="caution">
    <text evidence="1">The sequence shown here is derived from an EMBL/GenBank/DDBJ whole genome shotgun (WGS) entry which is preliminary data.</text>
</comment>
<dbReference type="EMBL" id="JACHBX010000003">
    <property type="protein sequence ID" value="MBB6135204.1"/>
    <property type="molecule type" value="Genomic_DNA"/>
</dbReference>
<gene>
    <name evidence="1" type="ORF">HD842_003362</name>
</gene>